<dbReference type="eggNOG" id="ENOG502SPQT">
    <property type="taxonomic scope" value="Eukaryota"/>
</dbReference>
<evidence type="ECO:0000256" key="1">
    <source>
        <dbReference type="SAM" id="MobiDB-lite"/>
    </source>
</evidence>
<dbReference type="Proteomes" id="UP000018001">
    <property type="component" value="Unassembled WGS sequence"/>
</dbReference>
<keyword evidence="3" id="KW-1185">Reference proteome</keyword>
<gene>
    <name evidence="2" type="ORF">PVAR5_8993</name>
</gene>
<dbReference type="InParanoid" id="V5G6Z9"/>
<dbReference type="HOGENOM" id="CLU_098340_0_0_1"/>
<accession>V5G6Z9</accession>
<feature type="region of interest" description="Disordered" evidence="1">
    <location>
        <begin position="203"/>
        <end position="257"/>
    </location>
</feature>
<proteinExistence type="predicted"/>
<dbReference type="EMBL" id="BAUL01000432">
    <property type="protein sequence ID" value="GAE00254.1"/>
    <property type="molecule type" value="Genomic_DNA"/>
</dbReference>
<sequence>MSHHHLQGGCACGRNQYMIIVPENIPEEAAQVYFDSGRDHRRSIGAPLSAWLRVPLAWYQSNTRSYYPDESHNSIRRTFTPLHAPHSQRNFCGFCGTPLTYWTELPPEEADFMSVSVGSLRGDDQRLLEDLNLLPDDVDDEVLDAQAAITRNNPPLPASMVSPATDIPNLSRIYKYGTVGGIPWFEEMIEGSRLGRLMRNRRGVGRSDDQSTTIQWEITEWQEGPTEELEMDTDPSTGNGAAKRKRDQATGEGLSPQ</sequence>
<comment type="caution">
    <text evidence="2">The sequence shown here is derived from an EMBL/GenBank/DDBJ whole genome shotgun (WGS) entry which is preliminary data.</text>
</comment>
<reference evidence="3" key="1">
    <citation type="journal article" date="2014" name="Genome Announc.">
        <title>Draft genome sequence of the formaldehyde-resistant fungus Byssochlamys spectabilis No. 5 (anamorph Paecilomyces variotii No. 5) (NBRC109023).</title>
        <authorList>
            <person name="Oka T."/>
            <person name="Ekino K."/>
            <person name="Fukuda K."/>
            <person name="Nomura Y."/>
        </authorList>
    </citation>
    <scope>NUCLEOTIDE SEQUENCE [LARGE SCALE GENOMIC DNA]</scope>
    <source>
        <strain evidence="3">No. 5 / NBRC 109023</strain>
    </source>
</reference>
<protein>
    <recommendedName>
        <fullName evidence="4">CENP-V/GFA domain-containing protein</fullName>
    </recommendedName>
</protein>
<dbReference type="AlphaFoldDB" id="V5G6Z9"/>
<evidence type="ECO:0008006" key="4">
    <source>
        <dbReference type="Google" id="ProtNLM"/>
    </source>
</evidence>
<evidence type="ECO:0000313" key="2">
    <source>
        <dbReference type="EMBL" id="GAE00254.1"/>
    </source>
</evidence>
<evidence type="ECO:0000313" key="3">
    <source>
        <dbReference type="Proteomes" id="UP000018001"/>
    </source>
</evidence>
<dbReference type="OrthoDB" id="3907216at2759"/>
<organism evidence="2 3">
    <name type="scientific">Byssochlamys spectabilis (strain No. 5 / NBRC 109023)</name>
    <name type="common">Paecilomyces variotii</name>
    <dbReference type="NCBI Taxonomy" id="1356009"/>
    <lineage>
        <taxon>Eukaryota</taxon>
        <taxon>Fungi</taxon>
        <taxon>Dikarya</taxon>
        <taxon>Ascomycota</taxon>
        <taxon>Pezizomycotina</taxon>
        <taxon>Eurotiomycetes</taxon>
        <taxon>Eurotiomycetidae</taxon>
        <taxon>Eurotiales</taxon>
        <taxon>Thermoascaceae</taxon>
        <taxon>Paecilomyces</taxon>
    </lineage>
</organism>
<name>V5G6Z9_BYSSN</name>
<dbReference type="Gene3D" id="2.170.150.70">
    <property type="match status" value="1"/>
</dbReference>